<name>A0A6S6RZN3_9BACT</name>
<reference evidence="1" key="1">
    <citation type="submission" date="2020-01" db="EMBL/GenBank/DDBJ databases">
        <authorList>
            <person name="Meier V. D."/>
            <person name="Meier V D."/>
        </authorList>
    </citation>
    <scope>NUCLEOTIDE SEQUENCE</scope>
    <source>
        <strain evidence="1">HLG_WM_MAG_06</strain>
    </source>
</reference>
<gene>
    <name evidence="1" type="ORF">HELGO_WM11468</name>
</gene>
<evidence type="ECO:0000313" key="1">
    <source>
        <dbReference type="EMBL" id="CAA6799281.1"/>
    </source>
</evidence>
<dbReference type="AlphaFoldDB" id="A0A6S6RZN3"/>
<proteinExistence type="predicted"/>
<protein>
    <submittedName>
        <fullName evidence="1">Uncharacterized protein</fullName>
    </submittedName>
</protein>
<dbReference type="EMBL" id="CACVAP010000017">
    <property type="protein sequence ID" value="CAA6799281.1"/>
    <property type="molecule type" value="Genomic_DNA"/>
</dbReference>
<accession>A0A6S6RZN3</accession>
<sequence>MSEKKIILIFLDRVLKSIINKTVNINAGKNHKILKPVSILSRAELPIAQELRAEIGLNCCSKIL</sequence>
<organism evidence="1">
    <name type="scientific">uncultured Sulfurovum sp</name>
    <dbReference type="NCBI Taxonomy" id="269237"/>
    <lineage>
        <taxon>Bacteria</taxon>
        <taxon>Pseudomonadati</taxon>
        <taxon>Campylobacterota</taxon>
        <taxon>Epsilonproteobacteria</taxon>
        <taxon>Campylobacterales</taxon>
        <taxon>Sulfurovaceae</taxon>
        <taxon>Sulfurovum</taxon>
        <taxon>environmental samples</taxon>
    </lineage>
</organism>